<dbReference type="AlphaFoldDB" id="A0A1G8XA90"/>
<evidence type="ECO:0000313" key="4">
    <source>
        <dbReference type="Proteomes" id="UP000199050"/>
    </source>
</evidence>
<dbReference type="SMART" id="SM00052">
    <property type="entry name" value="EAL"/>
    <property type="match status" value="1"/>
</dbReference>
<keyword evidence="1" id="KW-0175">Coiled coil</keyword>
<dbReference type="InterPro" id="IPR001633">
    <property type="entry name" value="EAL_dom"/>
</dbReference>
<dbReference type="SUPFAM" id="SSF141868">
    <property type="entry name" value="EAL domain-like"/>
    <property type="match status" value="1"/>
</dbReference>
<dbReference type="STRING" id="1174501.SAMN05216192_1263"/>
<dbReference type="GO" id="GO:0071111">
    <property type="term" value="F:cyclic-guanylate-specific phosphodiesterase activity"/>
    <property type="evidence" value="ECO:0007669"/>
    <property type="project" value="InterPro"/>
</dbReference>
<feature type="coiled-coil region" evidence="1">
    <location>
        <begin position="36"/>
        <end position="63"/>
    </location>
</feature>
<name>A0A1G8XA90_9BACL</name>
<dbReference type="PROSITE" id="PS50883">
    <property type="entry name" value="EAL"/>
    <property type="match status" value="1"/>
</dbReference>
<organism evidence="3 4">
    <name type="scientific">Paenibacillus typhae</name>
    <dbReference type="NCBI Taxonomy" id="1174501"/>
    <lineage>
        <taxon>Bacteria</taxon>
        <taxon>Bacillati</taxon>
        <taxon>Bacillota</taxon>
        <taxon>Bacilli</taxon>
        <taxon>Bacillales</taxon>
        <taxon>Paenibacillaceae</taxon>
        <taxon>Paenibacillus</taxon>
    </lineage>
</organism>
<dbReference type="EMBL" id="FNDX01000026">
    <property type="protein sequence ID" value="SDJ87403.1"/>
    <property type="molecule type" value="Genomic_DNA"/>
</dbReference>
<dbReference type="PANTHER" id="PTHR33121:SF76">
    <property type="entry name" value="SIGNALING PROTEIN"/>
    <property type="match status" value="1"/>
</dbReference>
<sequence length="320" mass="36554">MLVLRVIKFTKTGIQVIKMSKERALSHKIKSIPRYLQHLNVRLKEELQELGQLSALLDIMNNERLDTYFQPILQLRTGHTVGHEVLNRPPSSTYFPTTEHFYEFAGRTDQMFRFEQNCRRMSLLRYMERLPLEDRARGTLVFINVHPGVLNDTRHKSGETLALLQSLGLSPERVVFELTERQAVQDYIGFEKVLSHYREQGFRIAVDDAGSGYNSLKTLVYLKPEFIKLDKSLIRGIHGCREQQELLELIREYAARSATKVIAEGIETAEELVYLQRAGIEFGQGYALGRPGQLPVQGSCPVEPIKAAGRGVYGYVSSNR</sequence>
<dbReference type="InterPro" id="IPR050706">
    <property type="entry name" value="Cyclic-di-GMP_PDE-like"/>
</dbReference>
<dbReference type="CDD" id="cd01948">
    <property type="entry name" value="EAL"/>
    <property type="match status" value="1"/>
</dbReference>
<dbReference type="Proteomes" id="UP000199050">
    <property type="component" value="Unassembled WGS sequence"/>
</dbReference>
<reference evidence="4" key="1">
    <citation type="submission" date="2016-10" db="EMBL/GenBank/DDBJ databases">
        <authorList>
            <person name="Varghese N."/>
            <person name="Submissions S."/>
        </authorList>
    </citation>
    <scope>NUCLEOTIDE SEQUENCE [LARGE SCALE GENOMIC DNA]</scope>
    <source>
        <strain evidence="4">CGMCC 1.11012</strain>
    </source>
</reference>
<dbReference type="Gene3D" id="3.20.20.450">
    <property type="entry name" value="EAL domain"/>
    <property type="match status" value="1"/>
</dbReference>
<dbReference type="InterPro" id="IPR035919">
    <property type="entry name" value="EAL_sf"/>
</dbReference>
<gene>
    <name evidence="3" type="ORF">SAMN05216192_1263</name>
</gene>
<keyword evidence="4" id="KW-1185">Reference proteome</keyword>
<accession>A0A1G8XA90</accession>
<evidence type="ECO:0000259" key="2">
    <source>
        <dbReference type="PROSITE" id="PS50883"/>
    </source>
</evidence>
<protein>
    <submittedName>
        <fullName evidence="3">EAL domain, c-di-GMP-specific phosphodiesterase class I (Or its enzymatically inactive variant)</fullName>
    </submittedName>
</protein>
<evidence type="ECO:0000313" key="3">
    <source>
        <dbReference type="EMBL" id="SDJ87403.1"/>
    </source>
</evidence>
<dbReference type="PANTHER" id="PTHR33121">
    <property type="entry name" value="CYCLIC DI-GMP PHOSPHODIESTERASE PDEF"/>
    <property type="match status" value="1"/>
</dbReference>
<evidence type="ECO:0000256" key="1">
    <source>
        <dbReference type="SAM" id="Coils"/>
    </source>
</evidence>
<proteinExistence type="predicted"/>
<dbReference type="Pfam" id="PF00563">
    <property type="entry name" value="EAL"/>
    <property type="match status" value="1"/>
</dbReference>
<feature type="domain" description="EAL" evidence="2">
    <location>
        <begin position="46"/>
        <end position="305"/>
    </location>
</feature>